<accession>A0A3P7KLV4</accession>
<proteinExistence type="inferred from homology"/>
<keyword evidence="5" id="KW-0333">Golgi apparatus</keyword>
<organism evidence="8 9">
    <name type="scientific">Strongylus vulgaris</name>
    <name type="common">Blood worm</name>
    <dbReference type="NCBI Taxonomy" id="40348"/>
    <lineage>
        <taxon>Eukaryota</taxon>
        <taxon>Metazoa</taxon>
        <taxon>Ecdysozoa</taxon>
        <taxon>Nematoda</taxon>
        <taxon>Chromadorea</taxon>
        <taxon>Rhabditida</taxon>
        <taxon>Rhabditina</taxon>
        <taxon>Rhabditomorpha</taxon>
        <taxon>Strongyloidea</taxon>
        <taxon>Strongylidae</taxon>
        <taxon>Strongylus</taxon>
    </lineage>
</organism>
<dbReference type="InterPro" id="IPR012501">
    <property type="entry name" value="Vps54_C"/>
</dbReference>
<dbReference type="GO" id="GO:0005829">
    <property type="term" value="C:cytosol"/>
    <property type="evidence" value="ECO:0007669"/>
    <property type="project" value="GOC"/>
</dbReference>
<comment type="similarity">
    <text evidence="2">Belongs to the VPS54 family.</text>
</comment>
<dbReference type="AlphaFoldDB" id="A0A3P7KLV4"/>
<name>A0A3P7KLV4_STRVU</name>
<dbReference type="GO" id="GO:0015031">
    <property type="term" value="P:protein transport"/>
    <property type="evidence" value="ECO:0007669"/>
    <property type="project" value="UniProtKB-KW"/>
</dbReference>
<dbReference type="OrthoDB" id="5859830at2759"/>
<reference evidence="8 9" key="1">
    <citation type="submission" date="2018-11" db="EMBL/GenBank/DDBJ databases">
        <authorList>
            <consortium name="Pathogen Informatics"/>
        </authorList>
    </citation>
    <scope>NUCLEOTIDE SEQUENCE [LARGE SCALE GENOMIC DNA]</scope>
</reference>
<keyword evidence="9" id="KW-1185">Reference proteome</keyword>
<evidence type="ECO:0000256" key="1">
    <source>
        <dbReference type="ARBA" id="ARBA00004601"/>
    </source>
</evidence>
<evidence type="ECO:0000256" key="5">
    <source>
        <dbReference type="ARBA" id="ARBA00023034"/>
    </source>
</evidence>
<dbReference type="Pfam" id="PF07928">
    <property type="entry name" value="Vps54"/>
    <property type="match status" value="1"/>
</dbReference>
<evidence type="ECO:0000256" key="2">
    <source>
        <dbReference type="ARBA" id="ARBA00009150"/>
    </source>
</evidence>
<comment type="subcellular location">
    <subcellularLocation>
        <location evidence="1">Golgi apparatus</location>
        <location evidence="1">trans-Golgi network</location>
    </subcellularLocation>
</comment>
<evidence type="ECO:0000313" key="9">
    <source>
        <dbReference type="Proteomes" id="UP000270094"/>
    </source>
</evidence>
<dbReference type="GO" id="GO:0000938">
    <property type="term" value="C:GARP complex"/>
    <property type="evidence" value="ECO:0007669"/>
    <property type="project" value="InterPro"/>
</dbReference>
<dbReference type="PANTHER" id="PTHR12965:SF0">
    <property type="entry name" value="VACUOLAR PROTEIN SORTING-ASSOCIATED PROTEIN 54"/>
    <property type="match status" value="1"/>
</dbReference>
<dbReference type="GO" id="GO:0006896">
    <property type="term" value="P:Golgi to vacuole transport"/>
    <property type="evidence" value="ECO:0007669"/>
    <property type="project" value="TreeGrafter"/>
</dbReference>
<protein>
    <recommendedName>
        <fullName evidence="7">Vacuolar protein sorting-associated protein 54 C-terminal domain-containing protein</fullName>
    </recommendedName>
</protein>
<dbReference type="PANTHER" id="PTHR12965">
    <property type="entry name" value="VACUOLAR PROTEIN SORTING 54"/>
    <property type="match status" value="1"/>
</dbReference>
<evidence type="ECO:0000256" key="6">
    <source>
        <dbReference type="ARBA" id="ARBA00023054"/>
    </source>
</evidence>
<sequence length="155" mass="17089">MLDAEIWKASEVAAEFQCLVDESVRTGQLRNVHTSGGSAGGEALMVEGVPYVVVRSALVFLKILADYCECFVALPTFAVDILSRVVELLKGFNSRSCQLILGAGALQLVGLKTISVRNLGKWLYLLFITSPEVEMFHFFALEFSRSHGVWNMSQI</sequence>
<gene>
    <name evidence="8" type="ORF">SVUK_LOCUS3380</name>
</gene>
<evidence type="ECO:0000256" key="4">
    <source>
        <dbReference type="ARBA" id="ARBA00022927"/>
    </source>
</evidence>
<evidence type="ECO:0000259" key="7">
    <source>
        <dbReference type="Pfam" id="PF07928"/>
    </source>
</evidence>
<dbReference type="GO" id="GO:0042147">
    <property type="term" value="P:retrograde transport, endosome to Golgi"/>
    <property type="evidence" value="ECO:0007669"/>
    <property type="project" value="InterPro"/>
</dbReference>
<keyword evidence="3" id="KW-0813">Transport</keyword>
<evidence type="ECO:0000256" key="3">
    <source>
        <dbReference type="ARBA" id="ARBA00022448"/>
    </source>
</evidence>
<dbReference type="GO" id="GO:0019905">
    <property type="term" value="F:syntaxin binding"/>
    <property type="evidence" value="ECO:0007669"/>
    <property type="project" value="TreeGrafter"/>
</dbReference>
<feature type="domain" description="Vacuolar protein sorting-associated protein 54 C-terminal" evidence="7">
    <location>
        <begin position="50"/>
        <end position="119"/>
    </location>
</feature>
<keyword evidence="4" id="KW-0653">Protein transport</keyword>
<evidence type="ECO:0000313" key="8">
    <source>
        <dbReference type="EMBL" id="VDM68382.1"/>
    </source>
</evidence>
<dbReference type="InterPro" id="IPR039745">
    <property type="entry name" value="Vps54"/>
</dbReference>
<dbReference type="Proteomes" id="UP000270094">
    <property type="component" value="Unassembled WGS sequence"/>
</dbReference>
<keyword evidence="6" id="KW-0175">Coiled coil</keyword>
<dbReference type="EMBL" id="UYYB01008614">
    <property type="protein sequence ID" value="VDM68382.1"/>
    <property type="molecule type" value="Genomic_DNA"/>
</dbReference>